<evidence type="ECO:0000256" key="7">
    <source>
        <dbReference type="ARBA" id="ARBA00023136"/>
    </source>
</evidence>
<dbReference type="InterPro" id="IPR031006">
    <property type="entry name" value="Exosort_XrtN"/>
</dbReference>
<dbReference type="Pfam" id="PF09721">
    <property type="entry name" value="Exosortase_EpsH"/>
    <property type="match status" value="1"/>
</dbReference>
<evidence type="ECO:0000256" key="1">
    <source>
        <dbReference type="ARBA" id="ARBA00004651"/>
    </source>
</evidence>
<evidence type="ECO:0008006" key="11">
    <source>
        <dbReference type="Google" id="ProtNLM"/>
    </source>
</evidence>
<evidence type="ECO:0000256" key="4">
    <source>
        <dbReference type="ARBA" id="ARBA00022692"/>
    </source>
</evidence>
<dbReference type="EMBL" id="BAABGY010000002">
    <property type="protein sequence ID" value="GAA4322213.1"/>
    <property type="molecule type" value="Genomic_DNA"/>
</dbReference>
<feature type="transmembrane region" description="Helical" evidence="8">
    <location>
        <begin position="240"/>
        <end position="258"/>
    </location>
</feature>
<feature type="transmembrane region" description="Helical" evidence="8">
    <location>
        <begin position="136"/>
        <end position="153"/>
    </location>
</feature>
<name>A0ABP8GDZ0_9BACT</name>
<comment type="caution">
    <text evidence="9">The sequence shown here is derived from an EMBL/GenBank/DDBJ whole genome shotgun (WGS) entry which is preliminary data.</text>
</comment>
<protein>
    <recommendedName>
        <fullName evidence="11">Exosortase N</fullName>
    </recommendedName>
</protein>
<keyword evidence="3" id="KW-0645">Protease</keyword>
<dbReference type="NCBIfam" id="TIGR04476">
    <property type="entry name" value="exosort_XrtN"/>
    <property type="match status" value="1"/>
</dbReference>
<dbReference type="RefSeq" id="WP_345253651.1">
    <property type="nucleotide sequence ID" value="NZ_BAABGY010000002.1"/>
</dbReference>
<feature type="transmembrane region" description="Helical" evidence="8">
    <location>
        <begin position="173"/>
        <end position="191"/>
    </location>
</feature>
<feature type="transmembrane region" description="Helical" evidence="8">
    <location>
        <begin position="279"/>
        <end position="299"/>
    </location>
</feature>
<evidence type="ECO:0000256" key="2">
    <source>
        <dbReference type="ARBA" id="ARBA00022475"/>
    </source>
</evidence>
<keyword evidence="5" id="KW-0378">Hydrolase</keyword>
<feature type="transmembrane region" description="Helical" evidence="8">
    <location>
        <begin position="20"/>
        <end position="37"/>
    </location>
</feature>
<dbReference type="NCBIfam" id="TIGR04178">
    <property type="entry name" value="exo_archaeo"/>
    <property type="match status" value="1"/>
</dbReference>
<keyword evidence="7 8" id="KW-0472">Membrane</keyword>
<keyword evidence="10" id="KW-1185">Reference proteome</keyword>
<feature type="transmembrane region" description="Helical" evidence="8">
    <location>
        <begin position="105"/>
        <end position="124"/>
    </location>
</feature>
<keyword evidence="6 8" id="KW-1133">Transmembrane helix</keyword>
<keyword evidence="4 8" id="KW-0812">Transmembrane</keyword>
<proteinExistence type="predicted"/>
<feature type="transmembrane region" description="Helical" evidence="8">
    <location>
        <begin position="43"/>
        <end position="62"/>
    </location>
</feature>
<evidence type="ECO:0000256" key="6">
    <source>
        <dbReference type="ARBA" id="ARBA00022989"/>
    </source>
</evidence>
<evidence type="ECO:0000256" key="3">
    <source>
        <dbReference type="ARBA" id="ARBA00022670"/>
    </source>
</evidence>
<dbReference type="InterPro" id="IPR019127">
    <property type="entry name" value="Exosortase"/>
</dbReference>
<feature type="transmembrane region" description="Helical" evidence="8">
    <location>
        <begin position="203"/>
        <end position="228"/>
    </location>
</feature>
<evidence type="ECO:0000313" key="10">
    <source>
        <dbReference type="Proteomes" id="UP001501725"/>
    </source>
</evidence>
<feature type="transmembrane region" description="Helical" evidence="8">
    <location>
        <begin position="74"/>
        <end position="99"/>
    </location>
</feature>
<organism evidence="9 10">
    <name type="scientific">Flaviaesturariibacter amylovorans</name>
    <dbReference type="NCBI Taxonomy" id="1084520"/>
    <lineage>
        <taxon>Bacteria</taxon>
        <taxon>Pseudomonadati</taxon>
        <taxon>Bacteroidota</taxon>
        <taxon>Chitinophagia</taxon>
        <taxon>Chitinophagales</taxon>
        <taxon>Chitinophagaceae</taxon>
        <taxon>Flaviaestuariibacter</taxon>
    </lineage>
</organism>
<reference evidence="10" key="1">
    <citation type="journal article" date="2019" name="Int. J. Syst. Evol. Microbiol.">
        <title>The Global Catalogue of Microorganisms (GCM) 10K type strain sequencing project: providing services to taxonomists for standard genome sequencing and annotation.</title>
        <authorList>
            <consortium name="The Broad Institute Genomics Platform"/>
            <consortium name="The Broad Institute Genome Sequencing Center for Infectious Disease"/>
            <person name="Wu L."/>
            <person name="Ma J."/>
        </authorList>
    </citation>
    <scope>NUCLEOTIDE SEQUENCE [LARGE SCALE GENOMIC DNA]</scope>
    <source>
        <strain evidence="10">JCM 17919</strain>
    </source>
</reference>
<evidence type="ECO:0000313" key="9">
    <source>
        <dbReference type="EMBL" id="GAA4322213.1"/>
    </source>
</evidence>
<keyword evidence="2" id="KW-1003">Cell membrane</keyword>
<dbReference type="InterPro" id="IPR026392">
    <property type="entry name" value="Exo/Archaeosortase_dom"/>
</dbReference>
<gene>
    <name evidence="9" type="ORF">GCM10023184_08460</name>
</gene>
<accession>A0ABP8GDZ0</accession>
<dbReference type="Proteomes" id="UP001501725">
    <property type="component" value="Unassembled WGS sequence"/>
</dbReference>
<evidence type="ECO:0000256" key="8">
    <source>
        <dbReference type="SAM" id="Phobius"/>
    </source>
</evidence>
<comment type="subcellular location">
    <subcellularLocation>
        <location evidence="1">Cell membrane</location>
        <topology evidence="1">Multi-pass membrane protein</topology>
    </subcellularLocation>
</comment>
<evidence type="ECO:0000256" key="5">
    <source>
        <dbReference type="ARBA" id="ARBA00022801"/>
    </source>
</evidence>
<sequence>MQRTISLPAAVHGVPRPTVVLLALYAVVSLWVFQGFLKPYSLPFALGMLALPFCLLPGPVAGSDRRWMLAGAALLLLTALVPVKTLLFLSLGCLLFGIAPRAGLRAGPLAGLVWIFVTPIFTYFFNAFSFPIRLQLAAWAGGLLRGLAVPVSIQGHVIVQPNGSFSIDPGCMGLNMLVASLLLGAMTLGYYQRRLQRRPGTPALLFFFGVLCACNVLANLIRILLLVWFVLLPGTPMHEVTGLACLLLYVGVPAAFLARRLIARGQPLAAVEPVAPRPGGLRVQVLMLLLFTSVATYVANTDTNLQLSFLNGRKAGAYAITEQVPGVLKLSDGQHLLYVKFVRGFYDTDHSPTICWTGNGYTLAGAKEERIGGQAVFTAQLQHEEARLYTAWWYSDGAVHTTRQWEWRERMLRGGRRFAVVNVTAASPAALRREVASLLGGNHLPALFRSVEIRKWADPAPLLFMNPQTNPR</sequence>